<feature type="binding site" evidence="15">
    <location>
        <position position="362"/>
    </location>
    <ligand>
        <name>Zn(2+)</name>
        <dbReference type="ChEBI" id="CHEBI:29105"/>
        <label>2</label>
    </ligand>
</feature>
<keyword evidence="8 15" id="KW-0378">Hydrolase</keyword>
<feature type="binding site" evidence="15">
    <location>
        <position position="173"/>
    </location>
    <ligand>
        <name>Zn(2+)</name>
        <dbReference type="ChEBI" id="CHEBI:29105"/>
        <label>1</label>
    </ligand>
</feature>
<evidence type="ECO:0000256" key="4">
    <source>
        <dbReference type="ARBA" id="ARBA00011921"/>
    </source>
</evidence>
<dbReference type="InterPro" id="IPR036264">
    <property type="entry name" value="Bact_exopeptidase_dim_dom"/>
</dbReference>
<comment type="function">
    <text evidence="15">Catalyzes the hydrolysis of N-succinyl-L,L-diaminopimelic acid (SDAP), forming succinate and LL-2,6-diaminopimelate (DAP), an intermediate involved in the bacterial biosynthesis of lysine and meso-diaminopimelic acid, an essential component of bacterial cell walls.</text>
</comment>
<evidence type="ECO:0000313" key="18">
    <source>
        <dbReference type="Proteomes" id="UP001161409"/>
    </source>
</evidence>
<comment type="catalytic activity">
    <reaction evidence="14 15">
        <text>N-succinyl-(2S,6S)-2,6-diaminopimelate + H2O = (2S,6S)-2,6-diaminopimelate + succinate</text>
        <dbReference type="Rhea" id="RHEA:22608"/>
        <dbReference type="ChEBI" id="CHEBI:15377"/>
        <dbReference type="ChEBI" id="CHEBI:30031"/>
        <dbReference type="ChEBI" id="CHEBI:57609"/>
        <dbReference type="ChEBI" id="CHEBI:58087"/>
        <dbReference type="EC" id="3.5.1.18"/>
    </reaction>
</comment>
<keyword evidence="6 15" id="KW-0028">Amino-acid biosynthesis</keyword>
<dbReference type="SUPFAM" id="SSF55031">
    <property type="entry name" value="Bacterial exopeptidase dimerisation domain"/>
    <property type="match status" value="1"/>
</dbReference>
<proteinExistence type="inferred from homology"/>
<comment type="pathway">
    <text evidence="1 15">Amino-acid biosynthesis; L-lysine biosynthesis via DAP pathway; LL-2,6-diaminopimelate from (S)-tetrahydrodipicolinate (succinylase route): step 3/3.</text>
</comment>
<feature type="binding site" evidence="15">
    <location>
        <position position="109"/>
    </location>
    <ligand>
        <name>Zn(2+)</name>
        <dbReference type="ChEBI" id="CHEBI:29105"/>
        <label>1</label>
    </ligand>
</feature>
<dbReference type="InterPro" id="IPR050072">
    <property type="entry name" value="Peptidase_M20A"/>
</dbReference>
<dbReference type="Proteomes" id="UP001161409">
    <property type="component" value="Unassembled WGS sequence"/>
</dbReference>
<evidence type="ECO:0000256" key="1">
    <source>
        <dbReference type="ARBA" id="ARBA00005130"/>
    </source>
</evidence>
<evidence type="ECO:0000256" key="10">
    <source>
        <dbReference type="ARBA" id="ARBA00022915"/>
    </source>
</evidence>
<dbReference type="SUPFAM" id="SSF53187">
    <property type="entry name" value="Zn-dependent exopeptidases"/>
    <property type="match status" value="1"/>
</dbReference>
<feature type="domain" description="Peptidase M20 dimerisation" evidence="16">
    <location>
        <begin position="186"/>
        <end position="291"/>
    </location>
</feature>
<dbReference type="InterPro" id="IPR011650">
    <property type="entry name" value="Peptidase_M20_dimer"/>
</dbReference>
<feature type="active site" description="Proton acceptor" evidence="15">
    <location>
        <position position="144"/>
    </location>
</feature>
<feature type="binding site" evidence="15">
    <location>
        <position position="145"/>
    </location>
    <ligand>
        <name>Zn(2+)</name>
        <dbReference type="ChEBI" id="CHEBI:29105"/>
        <label>2</label>
    </ligand>
</feature>
<dbReference type="EC" id="3.5.1.18" evidence="4 15"/>
<keyword evidence="10 15" id="KW-0220">Diaminopimelate biosynthesis</keyword>
<dbReference type="Pfam" id="PF07687">
    <property type="entry name" value="M20_dimer"/>
    <property type="match status" value="1"/>
</dbReference>
<evidence type="ECO:0000256" key="13">
    <source>
        <dbReference type="ARBA" id="ARBA00031891"/>
    </source>
</evidence>
<gene>
    <name evidence="15 17" type="primary">dapE</name>
    <name evidence="17" type="ORF">GCM10007924_06650</name>
</gene>
<comment type="caution">
    <text evidence="17">The sequence shown here is derived from an EMBL/GenBank/DDBJ whole genome shotgun (WGS) entry which is preliminary data.</text>
</comment>
<evidence type="ECO:0000256" key="3">
    <source>
        <dbReference type="ARBA" id="ARBA00011738"/>
    </source>
</evidence>
<evidence type="ECO:0000256" key="5">
    <source>
        <dbReference type="ARBA" id="ARBA00022391"/>
    </source>
</evidence>
<reference evidence="17" key="1">
    <citation type="journal article" date="2014" name="Int. J. Syst. Evol. Microbiol.">
        <title>Complete genome of a new Firmicutes species belonging to the dominant human colonic microbiota ('Ruminococcus bicirculans') reveals two chromosomes and a selective capacity to utilize plant glucans.</title>
        <authorList>
            <consortium name="NISC Comparative Sequencing Program"/>
            <person name="Wegmann U."/>
            <person name="Louis P."/>
            <person name="Goesmann A."/>
            <person name="Henrissat B."/>
            <person name="Duncan S.H."/>
            <person name="Flint H.J."/>
        </authorList>
    </citation>
    <scope>NUCLEOTIDE SEQUENCE</scope>
    <source>
        <strain evidence="17">NBRC 103408</strain>
    </source>
</reference>
<feature type="active site" evidence="15">
    <location>
        <position position="78"/>
    </location>
</feature>
<keyword evidence="12 15" id="KW-0170">Cobalt</keyword>
<protein>
    <recommendedName>
        <fullName evidence="5 15">Succinyl-diaminopimelate desuccinylase</fullName>
        <shortName evidence="15">SDAP desuccinylase</shortName>
        <ecNumber evidence="4 15">3.5.1.18</ecNumber>
    </recommendedName>
    <alternativeName>
        <fullName evidence="13 15">N-succinyl-LL-2,6-diaminoheptanedioate amidohydrolase</fullName>
    </alternativeName>
</protein>
<feature type="binding site" evidence="15">
    <location>
        <position position="109"/>
    </location>
    <ligand>
        <name>Zn(2+)</name>
        <dbReference type="ChEBI" id="CHEBI:29105"/>
        <label>2</label>
    </ligand>
</feature>
<keyword evidence="11 15" id="KW-0457">Lysine biosynthesis</keyword>
<dbReference type="RefSeq" id="WP_169560053.1">
    <property type="nucleotide sequence ID" value="NZ_BSNF01000001.1"/>
</dbReference>
<dbReference type="NCBIfam" id="TIGR01246">
    <property type="entry name" value="dapE_proteo"/>
    <property type="match status" value="1"/>
</dbReference>
<dbReference type="HAMAP" id="MF_01690">
    <property type="entry name" value="DapE"/>
    <property type="match status" value="1"/>
</dbReference>
<evidence type="ECO:0000256" key="7">
    <source>
        <dbReference type="ARBA" id="ARBA00022723"/>
    </source>
</evidence>
<feature type="binding site" evidence="15">
    <location>
        <position position="76"/>
    </location>
    <ligand>
        <name>Zn(2+)</name>
        <dbReference type="ChEBI" id="CHEBI:29105"/>
        <label>1</label>
    </ligand>
</feature>
<comment type="subunit">
    <text evidence="3 15">Homodimer.</text>
</comment>
<dbReference type="InterPro" id="IPR005941">
    <property type="entry name" value="DapE_proteobac"/>
</dbReference>
<evidence type="ECO:0000256" key="12">
    <source>
        <dbReference type="ARBA" id="ARBA00023285"/>
    </source>
</evidence>
<comment type="cofactor">
    <cofactor evidence="15">
        <name>Zn(2+)</name>
        <dbReference type="ChEBI" id="CHEBI:29105"/>
    </cofactor>
    <cofactor evidence="15">
        <name>Co(2+)</name>
        <dbReference type="ChEBI" id="CHEBI:48828"/>
    </cofactor>
    <text evidence="15">Binds 2 Zn(2+) or Co(2+) ions per subunit.</text>
</comment>
<name>A0ABQ5U0R3_9PROT</name>
<dbReference type="CDD" id="cd03891">
    <property type="entry name" value="M20_DapE_proteobac"/>
    <property type="match status" value="1"/>
</dbReference>
<sequence length="390" mass="42549">MSYNDEIDVVHLTQELMRCPSVTPTDAGVLNVLQAALEKIGFECHRLVFSDDNTPDVENLYARFGTKGPNFCFAGHTDVVPPGDLHAWTVDPFDSIIRDGKLYGRGAADMKAAVACFAAAAQRFVKSRKGAFDGSISLLITGDEEGPAINGTRKVLEWMSEQGEHIDHCVVGEPTNPNELGEMVKIGRRGSFTGFLTVEGTEGHVAYPHLADNPVPHLVAMMQALDQMHLDDGSEHFQPSNLEFTTADVGNPATNVIPKFARATFNIRFNTHHSLDGLDEKIRALLDGIAAERGASYTLKVLKNSEPFLTQEGDFSKLVAGSIEKHVGLRPELSTTGGTSDARYIKNYCPVVEFGLVGQTMHKIDEHVPVGDIEMLADIYTSILEGYFAD</sequence>
<accession>A0ABQ5U0R3</accession>
<evidence type="ECO:0000256" key="14">
    <source>
        <dbReference type="ARBA" id="ARBA00051301"/>
    </source>
</evidence>
<reference evidence="17" key="2">
    <citation type="submission" date="2023-01" db="EMBL/GenBank/DDBJ databases">
        <title>Draft genome sequence of Sneathiella chinensis strain NBRC 103408.</title>
        <authorList>
            <person name="Sun Q."/>
            <person name="Mori K."/>
        </authorList>
    </citation>
    <scope>NUCLEOTIDE SEQUENCE</scope>
    <source>
        <strain evidence="17">NBRC 103408</strain>
    </source>
</reference>
<dbReference type="PANTHER" id="PTHR43808:SF31">
    <property type="entry name" value="N-ACETYL-L-CITRULLINE DEACETYLASE"/>
    <property type="match status" value="1"/>
</dbReference>
<evidence type="ECO:0000256" key="8">
    <source>
        <dbReference type="ARBA" id="ARBA00022801"/>
    </source>
</evidence>
<dbReference type="Pfam" id="PF01546">
    <property type="entry name" value="Peptidase_M20"/>
    <property type="match status" value="1"/>
</dbReference>
<dbReference type="EMBL" id="BSNF01000001">
    <property type="protein sequence ID" value="GLQ05444.1"/>
    <property type="molecule type" value="Genomic_DNA"/>
</dbReference>
<comment type="similarity">
    <text evidence="2 15">Belongs to the peptidase M20A family. DapE subfamily.</text>
</comment>
<evidence type="ECO:0000256" key="2">
    <source>
        <dbReference type="ARBA" id="ARBA00006746"/>
    </source>
</evidence>
<dbReference type="NCBIfam" id="NF009557">
    <property type="entry name" value="PRK13009.1"/>
    <property type="match status" value="1"/>
</dbReference>
<keyword evidence="9 15" id="KW-0862">Zinc</keyword>
<keyword evidence="18" id="KW-1185">Reference proteome</keyword>
<dbReference type="Gene3D" id="3.40.630.10">
    <property type="entry name" value="Zn peptidases"/>
    <property type="match status" value="2"/>
</dbReference>
<dbReference type="PANTHER" id="PTHR43808">
    <property type="entry name" value="ACETYLORNITHINE DEACETYLASE"/>
    <property type="match status" value="1"/>
</dbReference>
<evidence type="ECO:0000259" key="16">
    <source>
        <dbReference type="Pfam" id="PF07687"/>
    </source>
</evidence>
<evidence type="ECO:0000256" key="9">
    <source>
        <dbReference type="ARBA" id="ARBA00022833"/>
    </source>
</evidence>
<keyword evidence="7 15" id="KW-0479">Metal-binding</keyword>
<evidence type="ECO:0000256" key="11">
    <source>
        <dbReference type="ARBA" id="ARBA00023154"/>
    </source>
</evidence>
<organism evidence="17 18">
    <name type="scientific">Sneathiella chinensis</name>
    <dbReference type="NCBI Taxonomy" id="349750"/>
    <lineage>
        <taxon>Bacteria</taxon>
        <taxon>Pseudomonadati</taxon>
        <taxon>Pseudomonadota</taxon>
        <taxon>Alphaproteobacteria</taxon>
        <taxon>Sneathiellales</taxon>
        <taxon>Sneathiellaceae</taxon>
        <taxon>Sneathiella</taxon>
    </lineage>
</organism>
<evidence type="ECO:0000313" key="17">
    <source>
        <dbReference type="EMBL" id="GLQ05444.1"/>
    </source>
</evidence>
<evidence type="ECO:0000256" key="6">
    <source>
        <dbReference type="ARBA" id="ARBA00022605"/>
    </source>
</evidence>
<evidence type="ECO:0000256" key="15">
    <source>
        <dbReference type="HAMAP-Rule" id="MF_01690"/>
    </source>
</evidence>
<dbReference type="InterPro" id="IPR002933">
    <property type="entry name" value="Peptidase_M20"/>
</dbReference>